<dbReference type="SUPFAM" id="SSF74653">
    <property type="entry name" value="TolA/TonB C-terminal domain"/>
    <property type="match status" value="1"/>
</dbReference>
<protein>
    <submittedName>
        <fullName evidence="2">TonB-like protein</fullName>
    </submittedName>
</protein>
<dbReference type="Gene3D" id="3.30.1150.10">
    <property type="match status" value="1"/>
</dbReference>
<gene>
    <name evidence="2" type="ORF">EV197_0961</name>
</gene>
<evidence type="ECO:0000313" key="3">
    <source>
        <dbReference type="Proteomes" id="UP000292262"/>
    </source>
</evidence>
<evidence type="ECO:0000313" key="2">
    <source>
        <dbReference type="EMBL" id="RZS99736.1"/>
    </source>
</evidence>
<dbReference type="RefSeq" id="WP_130285557.1">
    <property type="nucleotide sequence ID" value="NZ_SGXE01000001.1"/>
</dbReference>
<dbReference type="OrthoDB" id="1522859at2"/>
<accession>A0A4Q7PGU1</accession>
<feature type="domain" description="TonB C-terminal" evidence="1">
    <location>
        <begin position="103"/>
        <end position="163"/>
    </location>
</feature>
<organism evidence="2 3">
    <name type="scientific">Aquimarina brevivitae</name>
    <dbReference type="NCBI Taxonomy" id="323412"/>
    <lineage>
        <taxon>Bacteria</taxon>
        <taxon>Pseudomonadati</taxon>
        <taxon>Bacteroidota</taxon>
        <taxon>Flavobacteriia</taxon>
        <taxon>Flavobacteriales</taxon>
        <taxon>Flavobacteriaceae</taxon>
        <taxon>Aquimarina</taxon>
    </lineage>
</organism>
<sequence length="164" mass="18387">MLFKNVLKITSALIFAGLLITSCSQKEDDSASTQVKNEEELETVSLDKVPFMQLDKYPVFQNCELLSDNNEIKQCTAKSITEHVTENFDIKSVSEFAEKGTNKIFVRFIIDKTGNIKDVVARAPSEELQQEAVRVIQSIPAMVPGEKDGKKVNVQYSLPINFII</sequence>
<comment type="caution">
    <text evidence="2">The sequence shown here is derived from an EMBL/GenBank/DDBJ whole genome shotgun (WGS) entry which is preliminary data.</text>
</comment>
<dbReference type="InterPro" id="IPR037682">
    <property type="entry name" value="TonB_C"/>
</dbReference>
<reference evidence="2 3" key="1">
    <citation type="submission" date="2019-02" db="EMBL/GenBank/DDBJ databases">
        <title>Genomic Encyclopedia of Type Strains, Phase IV (KMG-IV): sequencing the most valuable type-strain genomes for metagenomic binning, comparative biology and taxonomic classification.</title>
        <authorList>
            <person name="Goeker M."/>
        </authorList>
    </citation>
    <scope>NUCLEOTIDE SEQUENCE [LARGE SCALE GENOMIC DNA]</scope>
    <source>
        <strain evidence="2 3">DSM 17196</strain>
    </source>
</reference>
<evidence type="ECO:0000259" key="1">
    <source>
        <dbReference type="Pfam" id="PF03544"/>
    </source>
</evidence>
<dbReference type="AlphaFoldDB" id="A0A4Q7PGU1"/>
<dbReference type="EMBL" id="SGXE01000001">
    <property type="protein sequence ID" value="RZS99736.1"/>
    <property type="molecule type" value="Genomic_DNA"/>
</dbReference>
<dbReference type="Pfam" id="PF03544">
    <property type="entry name" value="TonB_C"/>
    <property type="match status" value="1"/>
</dbReference>
<dbReference type="Proteomes" id="UP000292262">
    <property type="component" value="Unassembled WGS sequence"/>
</dbReference>
<dbReference type="PROSITE" id="PS51257">
    <property type="entry name" value="PROKAR_LIPOPROTEIN"/>
    <property type="match status" value="1"/>
</dbReference>
<proteinExistence type="predicted"/>
<name>A0A4Q7PGU1_9FLAO</name>
<dbReference type="GO" id="GO:0055085">
    <property type="term" value="P:transmembrane transport"/>
    <property type="evidence" value="ECO:0007669"/>
    <property type="project" value="InterPro"/>
</dbReference>
<keyword evidence="3" id="KW-1185">Reference proteome</keyword>